<dbReference type="Pfam" id="PF13416">
    <property type="entry name" value="SBP_bac_8"/>
    <property type="match status" value="1"/>
</dbReference>
<dbReference type="Proteomes" id="UP000294697">
    <property type="component" value="Unassembled WGS sequence"/>
</dbReference>
<dbReference type="EMBL" id="SODA01000007">
    <property type="protein sequence ID" value="TDW05421.1"/>
    <property type="molecule type" value="Genomic_DNA"/>
</dbReference>
<dbReference type="SUPFAM" id="SSF53850">
    <property type="entry name" value="Periplasmic binding protein-like II"/>
    <property type="match status" value="1"/>
</dbReference>
<dbReference type="OrthoDB" id="2060074at2"/>
<accession>A0A4R7Z7B5</accession>
<organism evidence="2 3">
    <name type="scientific">Halanaerobium saccharolyticum</name>
    <dbReference type="NCBI Taxonomy" id="43595"/>
    <lineage>
        <taxon>Bacteria</taxon>
        <taxon>Bacillati</taxon>
        <taxon>Bacillota</taxon>
        <taxon>Clostridia</taxon>
        <taxon>Halanaerobiales</taxon>
        <taxon>Halanaerobiaceae</taxon>
        <taxon>Halanaerobium</taxon>
    </lineage>
</organism>
<proteinExistence type="predicted"/>
<evidence type="ECO:0000313" key="3">
    <source>
        <dbReference type="Proteomes" id="UP000294697"/>
    </source>
</evidence>
<dbReference type="Gene3D" id="3.40.190.10">
    <property type="entry name" value="Periplasmic binding protein-like II"/>
    <property type="match status" value="2"/>
</dbReference>
<feature type="chain" id="PRO_5020226828" evidence="1">
    <location>
        <begin position="23"/>
        <end position="414"/>
    </location>
</feature>
<evidence type="ECO:0000256" key="1">
    <source>
        <dbReference type="SAM" id="SignalP"/>
    </source>
</evidence>
<gene>
    <name evidence="2" type="ORF">C8C77_10732</name>
</gene>
<feature type="signal peptide" evidence="1">
    <location>
        <begin position="1"/>
        <end position="22"/>
    </location>
</feature>
<dbReference type="AlphaFoldDB" id="A0A4R7Z7B5"/>
<evidence type="ECO:0000313" key="2">
    <source>
        <dbReference type="EMBL" id="TDW05421.1"/>
    </source>
</evidence>
<dbReference type="InterPro" id="IPR006059">
    <property type="entry name" value="SBP"/>
</dbReference>
<keyword evidence="1" id="KW-0732">Signal</keyword>
<protein>
    <submittedName>
        <fullName evidence="2">Raffinose/stachyose/melibiose transport system substrate-binding protein</fullName>
    </submittedName>
</protein>
<name>A0A4R7Z7B5_9FIRM</name>
<dbReference type="RefSeq" id="WP_111570824.1">
    <property type="nucleotide sequence ID" value="NZ_QLME01000001.1"/>
</dbReference>
<comment type="caution">
    <text evidence="2">The sequence shown here is derived from an EMBL/GenBank/DDBJ whole genome shotgun (WGS) entry which is preliminary data.</text>
</comment>
<dbReference type="InterPro" id="IPR050490">
    <property type="entry name" value="Bact_solute-bd_prot1"/>
</dbReference>
<sequence>MRKMVVLLVAVMMLVGTFNVLAQTAEIDIFISMPEYADPINELIDTYQEEVNNEVEINYETTQSDYPTLLKVKLNSGDIPDLFASTSGKEIELYKEYSYDLSGEPMMDTMLPSVKKAMADADGNGVYGFAIKGNYFGLIYNKDLFAQAGIEKFPETISEMETAIEKLEAEGITPFTSGFSEWWVFKHLFQHFLVAAEDDVQALVRDFENGEASFSDYPVLEDNFFHFVDLVVEHGDNKILESSLNTEISQFATGQAAMVIGQGPWIEDSLIQIDPELNIGFTGYPVSEDPAESQVISGADQAVRVSSDSEDLDAVLDFVNWWYTSDYGKSWFTDVAGVVPPIEVEIPEDYYQIIQEGIKASEEKGSAPLAIIYSTDSFHSAFGEAMQTYVGGNATKAETIETIETKWQEIDGSN</sequence>
<reference evidence="2 3" key="1">
    <citation type="submission" date="2019-03" db="EMBL/GenBank/DDBJ databases">
        <title>Subsurface microbial communities from deep shales in Ohio and West Virginia, USA.</title>
        <authorList>
            <person name="Wrighton K."/>
        </authorList>
    </citation>
    <scope>NUCLEOTIDE SEQUENCE [LARGE SCALE GENOMIC DNA]</scope>
    <source>
        <strain evidence="2 3">MSL9.2</strain>
    </source>
</reference>
<dbReference type="PANTHER" id="PTHR43649">
    <property type="entry name" value="ARABINOSE-BINDING PROTEIN-RELATED"/>
    <property type="match status" value="1"/>
</dbReference>